<evidence type="ECO:0000256" key="11">
    <source>
        <dbReference type="ARBA" id="ARBA00023004"/>
    </source>
</evidence>
<name>A0ABU1WP41_9BURK</name>
<feature type="transmembrane region" description="Helical" evidence="15">
    <location>
        <begin position="47"/>
        <end position="73"/>
    </location>
</feature>
<dbReference type="EC" id="1.3.99.-" evidence="14"/>
<keyword evidence="8 14" id="KW-0479">Metal-binding</keyword>
<keyword evidence="12 14" id="KW-0472">Membrane</keyword>
<dbReference type="Pfam" id="PF03653">
    <property type="entry name" value="UPF0093"/>
    <property type="match status" value="1"/>
</dbReference>
<feature type="transmembrane region" description="Helical" evidence="15">
    <location>
        <begin position="6"/>
        <end position="26"/>
    </location>
</feature>
<evidence type="ECO:0000256" key="6">
    <source>
        <dbReference type="ARBA" id="ARBA00022617"/>
    </source>
</evidence>
<evidence type="ECO:0000256" key="4">
    <source>
        <dbReference type="ARBA" id="ARBA00017504"/>
    </source>
</evidence>
<dbReference type="PIRSF" id="PIRSF004638">
    <property type="entry name" value="UCP004638"/>
    <property type="match status" value="1"/>
</dbReference>
<comment type="pathway">
    <text evidence="2 14">Porphyrin-containing compound metabolism; protoporphyrin-IX biosynthesis; protoporphyrin-IX from protoporphyrinogen-IX: step 1/1.</text>
</comment>
<keyword evidence="11 14" id="KW-0408">Iron</keyword>
<dbReference type="RefSeq" id="WP_310316639.1">
    <property type="nucleotide sequence ID" value="NZ_JAVDWU010000005.1"/>
</dbReference>
<comment type="similarity">
    <text evidence="3 14">Belongs to the HemJ family.</text>
</comment>
<sequence length="135" mass="14616">MPWLKLLHISAVIIWCGSILYLPTLIRHSASPGPERGAAWRQWPRKVFIEVATPAALVAIASGTVIFVAGALVQPWLTYKLAAVGLLVLCHGVCGMLVIRAEAGRLGACRMCRVLSVLMLLVLLAIAWLVLRKPA</sequence>
<keyword evidence="7 15" id="KW-0812">Transmembrane</keyword>
<comment type="function">
    <text evidence="14">Catalyzes the oxidation of protoporphyrinogen IX to protoporphyrin IX.</text>
</comment>
<organism evidence="16 17">
    <name type="scientific">Hydrogenophaga palleronii</name>
    <dbReference type="NCBI Taxonomy" id="65655"/>
    <lineage>
        <taxon>Bacteria</taxon>
        <taxon>Pseudomonadati</taxon>
        <taxon>Pseudomonadota</taxon>
        <taxon>Betaproteobacteria</taxon>
        <taxon>Burkholderiales</taxon>
        <taxon>Comamonadaceae</taxon>
        <taxon>Hydrogenophaga</taxon>
    </lineage>
</organism>
<evidence type="ECO:0000256" key="12">
    <source>
        <dbReference type="ARBA" id="ARBA00023136"/>
    </source>
</evidence>
<keyword evidence="17" id="KW-1185">Reference proteome</keyword>
<dbReference type="PANTHER" id="PTHR40255:SF1">
    <property type="entry name" value="PROTOPORPHYRINOGEN IX OXIDASE"/>
    <property type="match status" value="1"/>
</dbReference>
<dbReference type="Proteomes" id="UP001265700">
    <property type="component" value="Unassembled WGS sequence"/>
</dbReference>
<keyword evidence="10" id="KW-0560">Oxidoreductase</keyword>
<keyword evidence="6 14" id="KW-0349">Heme</keyword>
<gene>
    <name evidence="16" type="ORF">J2W49_002655</name>
</gene>
<evidence type="ECO:0000256" key="2">
    <source>
        <dbReference type="ARBA" id="ARBA00005073"/>
    </source>
</evidence>
<protein>
    <recommendedName>
        <fullName evidence="4 14">Protoporphyrinogen IX oxidase</fullName>
        <ecNumber evidence="14">1.3.99.-</ecNumber>
    </recommendedName>
</protein>
<comment type="cofactor">
    <cofactor evidence="14">
        <name>heme b</name>
        <dbReference type="ChEBI" id="CHEBI:60344"/>
    </cofactor>
    <text evidence="14">Binds 1 heme b (iron(II)-protoporphyrin IX) group per subunit.</text>
</comment>
<evidence type="ECO:0000313" key="17">
    <source>
        <dbReference type="Proteomes" id="UP001265700"/>
    </source>
</evidence>
<proteinExistence type="inferred from homology"/>
<dbReference type="InterPro" id="IPR005265">
    <property type="entry name" value="HemJ-like"/>
</dbReference>
<evidence type="ECO:0000256" key="3">
    <source>
        <dbReference type="ARBA" id="ARBA00006501"/>
    </source>
</evidence>
<comment type="subcellular location">
    <subcellularLocation>
        <location evidence="1">Cell membrane</location>
        <topology evidence="1">Multi-pass membrane protein</topology>
    </subcellularLocation>
</comment>
<comment type="caution">
    <text evidence="16">The sequence shown here is derived from an EMBL/GenBank/DDBJ whole genome shotgun (WGS) entry which is preliminary data.</text>
</comment>
<evidence type="ECO:0000256" key="13">
    <source>
        <dbReference type="ARBA" id="ARBA00048390"/>
    </source>
</evidence>
<comment type="catalytic activity">
    <reaction evidence="13 14">
        <text>protoporphyrinogen IX + 3 A = protoporphyrin IX + 3 AH2</text>
        <dbReference type="Rhea" id="RHEA:62000"/>
        <dbReference type="ChEBI" id="CHEBI:13193"/>
        <dbReference type="ChEBI" id="CHEBI:17499"/>
        <dbReference type="ChEBI" id="CHEBI:57306"/>
        <dbReference type="ChEBI" id="CHEBI:57307"/>
    </reaction>
</comment>
<reference evidence="16 17" key="1">
    <citation type="submission" date="2023-07" db="EMBL/GenBank/DDBJ databases">
        <title>Sorghum-associated microbial communities from plants grown in Nebraska, USA.</title>
        <authorList>
            <person name="Schachtman D."/>
        </authorList>
    </citation>
    <scope>NUCLEOTIDE SEQUENCE [LARGE SCALE GENOMIC DNA]</scope>
    <source>
        <strain evidence="16 17">4249</strain>
    </source>
</reference>
<feature type="transmembrane region" description="Helical" evidence="15">
    <location>
        <begin position="79"/>
        <end position="99"/>
    </location>
</feature>
<evidence type="ECO:0000313" key="16">
    <source>
        <dbReference type="EMBL" id="MDR7150692.1"/>
    </source>
</evidence>
<keyword evidence="5 14" id="KW-1003">Cell membrane</keyword>
<evidence type="ECO:0000256" key="5">
    <source>
        <dbReference type="ARBA" id="ARBA00022475"/>
    </source>
</evidence>
<evidence type="ECO:0000256" key="7">
    <source>
        <dbReference type="ARBA" id="ARBA00022692"/>
    </source>
</evidence>
<evidence type="ECO:0000256" key="14">
    <source>
        <dbReference type="PIRNR" id="PIRNR004638"/>
    </source>
</evidence>
<evidence type="ECO:0000256" key="1">
    <source>
        <dbReference type="ARBA" id="ARBA00004651"/>
    </source>
</evidence>
<feature type="transmembrane region" description="Helical" evidence="15">
    <location>
        <begin position="111"/>
        <end position="131"/>
    </location>
</feature>
<evidence type="ECO:0000256" key="9">
    <source>
        <dbReference type="ARBA" id="ARBA00022989"/>
    </source>
</evidence>
<dbReference type="PANTHER" id="PTHR40255">
    <property type="entry name" value="UPF0093 MEMBRANE PROTEIN SLR1790"/>
    <property type="match status" value="1"/>
</dbReference>
<evidence type="ECO:0000256" key="8">
    <source>
        <dbReference type="ARBA" id="ARBA00022723"/>
    </source>
</evidence>
<evidence type="ECO:0000256" key="10">
    <source>
        <dbReference type="ARBA" id="ARBA00023002"/>
    </source>
</evidence>
<evidence type="ECO:0000256" key="15">
    <source>
        <dbReference type="SAM" id="Phobius"/>
    </source>
</evidence>
<dbReference type="EMBL" id="JAVDWU010000005">
    <property type="protein sequence ID" value="MDR7150692.1"/>
    <property type="molecule type" value="Genomic_DNA"/>
</dbReference>
<keyword evidence="9 15" id="KW-1133">Transmembrane helix</keyword>
<accession>A0ABU1WP41</accession>